<evidence type="ECO:0000256" key="1">
    <source>
        <dbReference type="SAM" id="Phobius"/>
    </source>
</evidence>
<accession>A0A841F9X1</accession>
<evidence type="ECO:0000313" key="3">
    <source>
        <dbReference type="Proteomes" id="UP000548476"/>
    </source>
</evidence>
<keyword evidence="1" id="KW-0472">Membrane</keyword>
<organism evidence="2 3">
    <name type="scientific">Phytomonospora endophytica</name>
    <dbReference type="NCBI Taxonomy" id="714109"/>
    <lineage>
        <taxon>Bacteria</taxon>
        <taxon>Bacillati</taxon>
        <taxon>Actinomycetota</taxon>
        <taxon>Actinomycetes</taxon>
        <taxon>Micromonosporales</taxon>
        <taxon>Micromonosporaceae</taxon>
        <taxon>Phytomonospora</taxon>
    </lineage>
</organism>
<keyword evidence="3" id="KW-1185">Reference proteome</keyword>
<keyword evidence="1" id="KW-1133">Transmembrane helix</keyword>
<dbReference type="EMBL" id="JACHGT010000001">
    <property type="protein sequence ID" value="MBB6032534.1"/>
    <property type="molecule type" value="Genomic_DNA"/>
</dbReference>
<dbReference type="Proteomes" id="UP000548476">
    <property type="component" value="Unassembled WGS sequence"/>
</dbReference>
<keyword evidence="1" id="KW-0812">Transmembrane</keyword>
<protein>
    <submittedName>
        <fullName evidence="2">Uncharacterized protein</fullName>
    </submittedName>
</protein>
<reference evidence="2 3" key="1">
    <citation type="submission" date="2020-08" db="EMBL/GenBank/DDBJ databases">
        <title>Genomic Encyclopedia of Type Strains, Phase IV (KMG-IV): sequencing the most valuable type-strain genomes for metagenomic binning, comparative biology and taxonomic classification.</title>
        <authorList>
            <person name="Goeker M."/>
        </authorList>
    </citation>
    <scope>NUCLEOTIDE SEQUENCE [LARGE SCALE GENOMIC DNA]</scope>
    <source>
        <strain evidence="2 3">YIM 65646</strain>
    </source>
</reference>
<dbReference type="RefSeq" id="WP_184785418.1">
    <property type="nucleotide sequence ID" value="NZ_BONT01000039.1"/>
</dbReference>
<comment type="caution">
    <text evidence="2">The sequence shown here is derived from an EMBL/GenBank/DDBJ whole genome shotgun (WGS) entry which is preliminary data.</text>
</comment>
<name>A0A841F9X1_9ACTN</name>
<gene>
    <name evidence="2" type="ORF">HNR73_000376</name>
</gene>
<dbReference type="AlphaFoldDB" id="A0A841F9X1"/>
<evidence type="ECO:0000313" key="2">
    <source>
        <dbReference type="EMBL" id="MBB6032534.1"/>
    </source>
</evidence>
<proteinExistence type="predicted"/>
<feature type="transmembrane region" description="Helical" evidence="1">
    <location>
        <begin position="12"/>
        <end position="31"/>
    </location>
</feature>
<sequence length="146" mass="16200">METLRKKTQNRRTVLVMAVITILGYVVWVATYQPTPFDRFQAADPRGASACTGLEHWLEDPDGALPVLWMNAIGYNASLSRTPSIRATAGLVENDDRFAAFRDEAVLKQYRIYGYGRGHDYADDLAALDGACAAQGLPMPAYRQLM</sequence>